<dbReference type="PATRIC" id="fig|595434.4.peg.5894"/>
<dbReference type="Pfam" id="PF07596">
    <property type="entry name" value="SBP_bac_10"/>
    <property type="match status" value="1"/>
</dbReference>
<dbReference type="EMBL" id="LECT01000050">
    <property type="protein sequence ID" value="KLU01703.1"/>
    <property type="molecule type" value="Genomic_DNA"/>
</dbReference>
<accession>A0A0J1B509</accession>
<keyword evidence="2" id="KW-0472">Membrane</keyword>
<sequence>MTFLFTCPHCQSQTEVEDEFSGRTGDCVVCGREITMPDFAGVRSQANRPGKRKKSAIWFVAAGLALLLIGAGLIAAIQVGSRTATKIRTGRQRLSSIKNMEKIASALNAYATDHGVYPAPYTTDGAGRKLHSWRVTILPYLDEDALFNQIDKEVAWNEGENQAMIYSQTPTVYRHPESSGWGTGTVYHLVTGSGTLFPSTGPLGPRQATDGATKTILLVEGQMQSMTQSWMEPYDLDVASIGGAINPPSGKGLGGATEGGVCVVTVEGNGYFLPETTPPLTVQALISPAGGEPLPDDVLDEWASAER</sequence>
<comment type="caution">
    <text evidence="4">The sequence shown here is derived from an EMBL/GenBank/DDBJ whole genome shotgun (WGS) entry which is preliminary data.</text>
</comment>
<evidence type="ECO:0000259" key="3">
    <source>
        <dbReference type="Pfam" id="PF07596"/>
    </source>
</evidence>
<feature type="region of interest" description="Disordered" evidence="1">
    <location>
        <begin position="288"/>
        <end position="307"/>
    </location>
</feature>
<dbReference type="InterPro" id="IPR011453">
    <property type="entry name" value="DUF1559"/>
</dbReference>
<dbReference type="PANTHER" id="PTHR30093">
    <property type="entry name" value="GENERAL SECRETION PATHWAY PROTEIN G"/>
    <property type="match status" value="1"/>
</dbReference>
<reference evidence="4" key="1">
    <citation type="submission" date="2015-05" db="EMBL/GenBank/DDBJ databases">
        <title>Permanent draft genome of Rhodopirellula islandicus K833.</title>
        <authorList>
            <person name="Kizina J."/>
            <person name="Richter M."/>
            <person name="Glockner F.O."/>
            <person name="Harder J."/>
        </authorList>
    </citation>
    <scope>NUCLEOTIDE SEQUENCE [LARGE SCALE GENOMIC DNA]</scope>
    <source>
        <strain evidence="4">K833</strain>
    </source>
</reference>
<gene>
    <name evidence="4" type="ORF">RISK_006202</name>
</gene>
<dbReference type="RefSeq" id="WP_047817077.1">
    <property type="nucleotide sequence ID" value="NZ_LECT01000050.1"/>
</dbReference>
<evidence type="ECO:0000313" key="4">
    <source>
        <dbReference type="EMBL" id="KLU01703.1"/>
    </source>
</evidence>
<protein>
    <submittedName>
        <fullName evidence="4">Protein containing DUF1559</fullName>
    </submittedName>
</protein>
<organism evidence="4 5">
    <name type="scientific">Rhodopirellula islandica</name>
    <dbReference type="NCBI Taxonomy" id="595434"/>
    <lineage>
        <taxon>Bacteria</taxon>
        <taxon>Pseudomonadati</taxon>
        <taxon>Planctomycetota</taxon>
        <taxon>Planctomycetia</taxon>
        <taxon>Pirellulales</taxon>
        <taxon>Pirellulaceae</taxon>
        <taxon>Rhodopirellula</taxon>
    </lineage>
</organism>
<evidence type="ECO:0000256" key="2">
    <source>
        <dbReference type="SAM" id="Phobius"/>
    </source>
</evidence>
<evidence type="ECO:0000256" key="1">
    <source>
        <dbReference type="SAM" id="MobiDB-lite"/>
    </source>
</evidence>
<dbReference type="Proteomes" id="UP000036367">
    <property type="component" value="Unassembled WGS sequence"/>
</dbReference>
<keyword evidence="5" id="KW-1185">Reference proteome</keyword>
<evidence type="ECO:0000313" key="5">
    <source>
        <dbReference type="Proteomes" id="UP000036367"/>
    </source>
</evidence>
<dbReference type="PANTHER" id="PTHR30093:SF2">
    <property type="entry name" value="TYPE II SECRETION SYSTEM PROTEIN H"/>
    <property type="match status" value="1"/>
</dbReference>
<name>A0A0J1B509_RHOIS</name>
<keyword evidence="2" id="KW-0812">Transmembrane</keyword>
<keyword evidence="2" id="KW-1133">Transmembrane helix</keyword>
<feature type="transmembrane region" description="Helical" evidence="2">
    <location>
        <begin position="56"/>
        <end position="77"/>
    </location>
</feature>
<feature type="domain" description="DUF1559" evidence="3">
    <location>
        <begin position="93"/>
        <end position="278"/>
    </location>
</feature>
<proteinExistence type="predicted"/>
<dbReference type="OrthoDB" id="285651at2"/>
<dbReference type="AlphaFoldDB" id="A0A0J1B509"/>